<feature type="compositionally biased region" description="Gly residues" evidence="10">
    <location>
        <begin position="98"/>
        <end position="111"/>
    </location>
</feature>
<dbReference type="SUPFAM" id="SSF55658">
    <property type="entry name" value="L9 N-domain-like"/>
    <property type="match status" value="1"/>
</dbReference>
<dbReference type="InterPro" id="IPR050092">
    <property type="entry name" value="RNase_H"/>
</dbReference>
<dbReference type="GO" id="GO:0003676">
    <property type="term" value="F:nucleic acid binding"/>
    <property type="evidence" value="ECO:0007669"/>
    <property type="project" value="InterPro"/>
</dbReference>
<dbReference type="Pfam" id="PF00075">
    <property type="entry name" value="RNase_H"/>
    <property type="match status" value="2"/>
</dbReference>
<organism evidence="12 13">
    <name type="scientific">Rhodotorula diobovata</name>
    <dbReference type="NCBI Taxonomy" id="5288"/>
    <lineage>
        <taxon>Eukaryota</taxon>
        <taxon>Fungi</taxon>
        <taxon>Dikarya</taxon>
        <taxon>Basidiomycota</taxon>
        <taxon>Pucciniomycotina</taxon>
        <taxon>Microbotryomycetes</taxon>
        <taxon>Sporidiobolales</taxon>
        <taxon>Sporidiobolaceae</taxon>
        <taxon>Rhodotorula</taxon>
    </lineage>
</organism>
<evidence type="ECO:0000313" key="13">
    <source>
        <dbReference type="Proteomes" id="UP000311382"/>
    </source>
</evidence>
<reference evidence="12 13" key="1">
    <citation type="submission" date="2019-03" db="EMBL/GenBank/DDBJ databases">
        <title>Rhodosporidium diobovatum UCD-FST 08-225 genome sequencing, assembly, and annotation.</title>
        <authorList>
            <person name="Fakankun I.U."/>
            <person name="Fristensky B."/>
            <person name="Levin D.B."/>
        </authorList>
    </citation>
    <scope>NUCLEOTIDE SEQUENCE [LARGE SCALE GENOMIC DNA]</scope>
    <source>
        <strain evidence="12 13">UCD-FST 08-225</strain>
    </source>
</reference>
<dbReference type="InterPro" id="IPR037056">
    <property type="entry name" value="RNase_H1_N_sf"/>
</dbReference>
<evidence type="ECO:0000256" key="9">
    <source>
        <dbReference type="ARBA" id="ARBA00022842"/>
    </source>
</evidence>
<dbReference type="PANTHER" id="PTHR10642">
    <property type="entry name" value="RIBONUCLEASE H1"/>
    <property type="match status" value="1"/>
</dbReference>
<dbReference type="InterPro" id="IPR011320">
    <property type="entry name" value="RNase_H1_N"/>
</dbReference>
<dbReference type="Proteomes" id="UP000311382">
    <property type="component" value="Unassembled WGS sequence"/>
</dbReference>
<dbReference type="Gene3D" id="3.30.420.10">
    <property type="entry name" value="Ribonuclease H-like superfamily/Ribonuclease H"/>
    <property type="match status" value="2"/>
</dbReference>
<keyword evidence="7" id="KW-0255">Endonuclease</keyword>
<evidence type="ECO:0000256" key="5">
    <source>
        <dbReference type="ARBA" id="ARBA00022722"/>
    </source>
</evidence>
<evidence type="ECO:0000313" key="12">
    <source>
        <dbReference type="EMBL" id="TNY22504.1"/>
    </source>
</evidence>
<dbReference type="Gene3D" id="3.40.970.10">
    <property type="entry name" value="Ribonuclease H1, N-terminal domain"/>
    <property type="match status" value="1"/>
</dbReference>
<name>A0A5C5G2D5_9BASI</name>
<evidence type="ECO:0000256" key="2">
    <source>
        <dbReference type="ARBA" id="ARBA00001946"/>
    </source>
</evidence>
<dbReference type="GO" id="GO:0004523">
    <property type="term" value="F:RNA-DNA hybrid ribonuclease activity"/>
    <property type="evidence" value="ECO:0007669"/>
    <property type="project" value="UniProtKB-EC"/>
</dbReference>
<proteinExistence type="inferred from homology"/>
<accession>A0A5C5G2D5</accession>
<evidence type="ECO:0000256" key="1">
    <source>
        <dbReference type="ARBA" id="ARBA00000077"/>
    </source>
</evidence>
<evidence type="ECO:0000256" key="6">
    <source>
        <dbReference type="ARBA" id="ARBA00022723"/>
    </source>
</evidence>
<dbReference type="GO" id="GO:0046872">
    <property type="term" value="F:metal ion binding"/>
    <property type="evidence" value="ECO:0007669"/>
    <property type="project" value="UniProtKB-KW"/>
</dbReference>
<keyword evidence="8" id="KW-0378">Hydrolase</keyword>
<dbReference type="FunFam" id="3.40.970.10:FF:000001">
    <property type="entry name" value="Ribonuclease H1"/>
    <property type="match status" value="1"/>
</dbReference>
<protein>
    <recommendedName>
        <fullName evidence="4">ribonuclease H</fullName>
        <ecNumber evidence="4">3.1.26.4</ecNumber>
    </recommendedName>
</protein>
<sequence>MTRGTKGGFYAVRVGRLPGVYTSWDDCAAQVNGFQDARHKKFPTRQEAEAFIAGGGGPSSAANVLTGPVVTSRLRNKRSSDAAGAIERAVKRQKQGSAAGGSGSAAGGGAGDPVFGRGSSSRRRVYCDGSSRGNGKRGAVAGIGVFWGHEAGAKNLSERLPGKLQTNNRAEIDSEYTIAVFSKWIPSWKRRGWKTAEGKPVANQDLIRYILSLLALRMPADSSSQLANITFQKVKAHVGIEGNEQADRFANNGALMPVAQDRDFAQATRDNEQKLKERKKGASTVEDVTWSVDVGEGDLLDDAELKELEQNQVF</sequence>
<dbReference type="PANTHER" id="PTHR10642:SF26">
    <property type="entry name" value="RIBONUCLEASE H1"/>
    <property type="match status" value="1"/>
</dbReference>
<comment type="cofactor">
    <cofactor evidence="2">
        <name>Mg(2+)</name>
        <dbReference type="ChEBI" id="CHEBI:18420"/>
    </cofactor>
</comment>
<dbReference type="PROSITE" id="PS50879">
    <property type="entry name" value="RNASE_H_1"/>
    <property type="match status" value="1"/>
</dbReference>
<comment type="catalytic activity">
    <reaction evidence="1">
        <text>Endonucleolytic cleavage to 5'-phosphomonoester.</text>
        <dbReference type="EC" id="3.1.26.4"/>
    </reaction>
</comment>
<dbReference type="InterPro" id="IPR012337">
    <property type="entry name" value="RNaseH-like_sf"/>
</dbReference>
<keyword evidence="6" id="KW-0479">Metal-binding</keyword>
<comment type="similarity">
    <text evidence="3">Belongs to the RNase H family.</text>
</comment>
<feature type="domain" description="RNase H type-1" evidence="11">
    <location>
        <begin position="119"/>
        <end position="255"/>
    </location>
</feature>
<gene>
    <name evidence="12" type="ORF">DMC30DRAFT_415048</name>
</gene>
<evidence type="ECO:0000256" key="3">
    <source>
        <dbReference type="ARBA" id="ARBA00005300"/>
    </source>
</evidence>
<dbReference type="InterPro" id="IPR002156">
    <property type="entry name" value="RNaseH_domain"/>
</dbReference>
<dbReference type="InterPro" id="IPR009027">
    <property type="entry name" value="Ribosomal_bL9/RNase_H1_N"/>
</dbReference>
<keyword evidence="13" id="KW-1185">Reference proteome</keyword>
<evidence type="ECO:0000256" key="10">
    <source>
        <dbReference type="SAM" id="MobiDB-lite"/>
    </source>
</evidence>
<dbReference type="EMBL" id="SOZI01000024">
    <property type="protein sequence ID" value="TNY22504.1"/>
    <property type="molecule type" value="Genomic_DNA"/>
</dbReference>
<dbReference type="GO" id="GO:0043137">
    <property type="term" value="P:DNA replication, removal of RNA primer"/>
    <property type="evidence" value="ECO:0007669"/>
    <property type="project" value="TreeGrafter"/>
</dbReference>
<evidence type="ECO:0000259" key="11">
    <source>
        <dbReference type="PROSITE" id="PS50879"/>
    </source>
</evidence>
<dbReference type="Pfam" id="PF01693">
    <property type="entry name" value="Cauli_VI"/>
    <property type="match status" value="1"/>
</dbReference>
<dbReference type="SUPFAM" id="SSF53098">
    <property type="entry name" value="Ribonuclease H-like"/>
    <property type="match status" value="1"/>
</dbReference>
<dbReference type="STRING" id="5288.A0A5C5G2D5"/>
<keyword evidence="5" id="KW-0540">Nuclease</keyword>
<dbReference type="AlphaFoldDB" id="A0A5C5G2D5"/>
<comment type="caution">
    <text evidence="12">The sequence shown here is derived from an EMBL/GenBank/DDBJ whole genome shotgun (WGS) entry which is preliminary data.</text>
</comment>
<dbReference type="EC" id="3.1.26.4" evidence="4"/>
<dbReference type="InterPro" id="IPR036397">
    <property type="entry name" value="RNaseH_sf"/>
</dbReference>
<dbReference type="OrthoDB" id="245563at2759"/>
<keyword evidence="9" id="KW-0460">Magnesium</keyword>
<evidence type="ECO:0000256" key="4">
    <source>
        <dbReference type="ARBA" id="ARBA00012180"/>
    </source>
</evidence>
<evidence type="ECO:0000256" key="7">
    <source>
        <dbReference type="ARBA" id="ARBA00022759"/>
    </source>
</evidence>
<evidence type="ECO:0000256" key="8">
    <source>
        <dbReference type="ARBA" id="ARBA00022801"/>
    </source>
</evidence>
<dbReference type="CDD" id="cd09280">
    <property type="entry name" value="RNase_HI_eukaryote_like"/>
    <property type="match status" value="1"/>
</dbReference>
<feature type="region of interest" description="Disordered" evidence="10">
    <location>
        <begin position="75"/>
        <end position="135"/>
    </location>
</feature>